<keyword evidence="3" id="KW-1185">Reference proteome</keyword>
<dbReference type="SUPFAM" id="SSF52540">
    <property type="entry name" value="P-loop containing nucleoside triphosphate hydrolases"/>
    <property type="match status" value="1"/>
</dbReference>
<name>A0A087CFC0_9BIFI</name>
<accession>A0A087CFC0</accession>
<dbReference type="STRING" id="218140.BPSY_0818"/>
<dbReference type="EMBL" id="JGZI01000009">
    <property type="protein sequence ID" value="KFI81970.1"/>
    <property type="molecule type" value="Genomic_DNA"/>
</dbReference>
<evidence type="ECO:0000256" key="1">
    <source>
        <dbReference type="SAM" id="MobiDB-lite"/>
    </source>
</evidence>
<sequence length="289" mass="30652">MFVGVSGGLGLSTLAAMTAWTFTDMRMRCTIIDADFSGGGIDVLLGIEAESGMRFTDIKAPLGRLDGEALEHELLHWEGNGVLSVDPRKVRHPDWWEQQAALHALQEVNDIVVVDAGRGERIEEIALPQSAQIVVLAELSVLGLARAGVALSRGQLTASSGTALVIGVHPRALRARSERISVQDAQEYLGVPLIGEFSPIRRLGLSITQGFGIARIPKQYRYLLRSLTDALLAGEGASGDGPAAPLRQGTKAFDDRMRADPSPVDRQNSHPSDAAPGAGAVGAAEDIHG</sequence>
<proteinExistence type="predicted"/>
<dbReference type="Gene3D" id="3.40.50.300">
    <property type="entry name" value="P-loop containing nucleotide triphosphate hydrolases"/>
    <property type="match status" value="1"/>
</dbReference>
<feature type="region of interest" description="Disordered" evidence="1">
    <location>
        <begin position="238"/>
        <end position="289"/>
    </location>
</feature>
<protein>
    <submittedName>
        <fullName evidence="2">Chromosome partitioning ATPase</fullName>
    </submittedName>
</protein>
<evidence type="ECO:0000313" key="3">
    <source>
        <dbReference type="Proteomes" id="UP000029050"/>
    </source>
</evidence>
<dbReference type="Proteomes" id="UP000029050">
    <property type="component" value="Unassembled WGS sequence"/>
</dbReference>
<organism evidence="2 3">
    <name type="scientific">Bifidobacterium psychraerophilum</name>
    <dbReference type="NCBI Taxonomy" id="218140"/>
    <lineage>
        <taxon>Bacteria</taxon>
        <taxon>Bacillati</taxon>
        <taxon>Actinomycetota</taxon>
        <taxon>Actinomycetes</taxon>
        <taxon>Bifidobacteriales</taxon>
        <taxon>Bifidobacteriaceae</taxon>
        <taxon>Bifidobacterium</taxon>
    </lineage>
</organism>
<reference evidence="2 3" key="1">
    <citation type="submission" date="2014-03" db="EMBL/GenBank/DDBJ databases">
        <title>Genomics of Bifidobacteria.</title>
        <authorList>
            <person name="Ventura M."/>
            <person name="Milani C."/>
            <person name="Lugli G.A."/>
        </authorList>
    </citation>
    <scope>NUCLEOTIDE SEQUENCE [LARGE SCALE GENOMIC DNA]</scope>
    <source>
        <strain evidence="2 3">LMG 21775</strain>
    </source>
</reference>
<feature type="compositionally biased region" description="Low complexity" evidence="1">
    <location>
        <begin position="274"/>
        <end position="289"/>
    </location>
</feature>
<dbReference type="AlphaFoldDB" id="A0A087CFC0"/>
<evidence type="ECO:0000313" key="2">
    <source>
        <dbReference type="EMBL" id="KFI81970.1"/>
    </source>
</evidence>
<gene>
    <name evidence="2" type="ORF">BPSY_0818</name>
</gene>
<comment type="caution">
    <text evidence="2">The sequence shown here is derived from an EMBL/GenBank/DDBJ whole genome shotgun (WGS) entry which is preliminary data.</text>
</comment>
<dbReference type="InterPro" id="IPR027417">
    <property type="entry name" value="P-loop_NTPase"/>
</dbReference>
<dbReference type="eggNOG" id="COG0455">
    <property type="taxonomic scope" value="Bacteria"/>
</dbReference>